<feature type="compositionally biased region" description="Low complexity" evidence="1">
    <location>
        <begin position="892"/>
        <end position="905"/>
    </location>
</feature>
<evidence type="ECO:0000256" key="1">
    <source>
        <dbReference type="SAM" id="MobiDB-lite"/>
    </source>
</evidence>
<feature type="region of interest" description="Disordered" evidence="1">
    <location>
        <begin position="1"/>
        <end position="917"/>
    </location>
</feature>
<feature type="compositionally biased region" description="Low complexity" evidence="1">
    <location>
        <begin position="17"/>
        <end position="31"/>
    </location>
</feature>
<dbReference type="PATRIC" id="fig|1423805.4.peg.2423"/>
<gene>
    <name evidence="3" type="ORF">FD37_GL002355</name>
</gene>
<comment type="caution">
    <text evidence="3">The sequence shown here is derived from an EMBL/GenBank/DDBJ whole genome shotgun (WGS) entry which is preliminary data.</text>
</comment>
<feature type="compositionally biased region" description="Pro residues" evidence="1">
    <location>
        <begin position="240"/>
        <end position="250"/>
    </location>
</feature>
<feature type="compositionally biased region" description="Low complexity" evidence="1">
    <location>
        <begin position="341"/>
        <end position="359"/>
    </location>
</feature>
<feature type="compositionally biased region" description="Polar residues" evidence="1">
    <location>
        <begin position="33"/>
        <end position="60"/>
    </location>
</feature>
<dbReference type="EMBL" id="AZFC01000028">
    <property type="protein sequence ID" value="KRL47487.1"/>
    <property type="molecule type" value="Genomic_DNA"/>
</dbReference>
<sequence>MEPNVPQQPQPTPTTKPAPSTGSSTSSIKKPINQGNPSVATATTKPAGQPHLTTDTAGNHQPQPSGQPAPQPSRPTSPVKTPTNQGDRPVTTPVTKPVGQQPGTIAVAGNHQPSVQPTPSPAQPTSPAGHSVSAQPATGSHQVPSGSHPDQGKVPAPTAGSHPATTTGAGNTGQPKQPAGSSAGQGGQTNSNQPATTVKQPNTITGGHTVQGKVPAPTDHHSSNTATTGNASQSQQPVQPVIPTPQPIPTRPAGQQPGPAESGGHGQSPIRPIRPVNPLVPSPAEGSHPATTTGVGDTSQPQQPAGNSVEQGGQTSVSQPATTIKQPGTPTEVTGHHSLQPAPSHPATPGTPTTHGSHSVTPITPLPANPVGDRQPKPMGQVAPSTGGHAVQGKIPAPTDHHSSNTSQPQPPVQPAVPTPQPIPTRPAGQQPGPAESGGHGQSSIRPTQPVNPVGTQPAAGSQHPASSGSHPGQGKMPAPTAGSHPTTTTGRGDAGHPATPGETPTTHGSHSVAPITPLPANPVGKRHPKPTGQTEPSTGDHVVQGKAPASTDHHSSNAATTGNTSQPQPPVQPVAPTPQPTPTRPAGQQPGPAASGGNGQSAIHPTLPAHSVAPSPVSPTKPTGQPTSPRPATTGNQHQSPAAVHPSLVPSTGKHPTQGGTAGVGKPTDQHQSLLQPAQHHAPVSNQSTDSGQQPTDSGHPSVISTPGQPATHGSAGGPTQPVTPHPSTVETDTSPSRPAVPGQGSQSGAPQPTAHHETTSGSNAHHPAPATGQPAHNRLPHTTPDEQAGQGSHLVIPQPVAPQHHVTDGSGHSQPTVPAPQPTPSTVVPTPEQPTVHAGQGSHLVPRPATHHRPITGATSVTPTPATPTPAPIPAPEPLPAGPVTPAPSPSSVAAPTPVSTSPLAPTPPVHPVGQFTPVLSQATVDDVVASQQRVPQHRTKPGHDHQTTQRRFQRFDVNAIRKIGLYRTATFSPHRRIAWYHPQESAVQAQFMVVGLFLSKHGRLRYKVKDVNHASKTYGVMGYITARWEFVQPTYYQHVRRAKIVVVNAHGINGYRRPDLTEKQAHYAQGEHLVVRRLVHHRLAMRFQLTNGQYVTANRHLVRLAPKGHGLGLTGFMTFLQHHWRWATTPTNIPHFLTVGKVRSPRQR</sequence>
<feature type="compositionally biased region" description="Low complexity" evidence="1">
    <location>
        <begin position="585"/>
        <end position="594"/>
    </location>
</feature>
<feature type="domain" description="DUF5776" evidence="2">
    <location>
        <begin position="1038"/>
        <end position="1105"/>
    </location>
</feature>
<proteinExistence type="predicted"/>
<feature type="region of interest" description="Disordered" evidence="1">
    <location>
        <begin position="932"/>
        <end position="952"/>
    </location>
</feature>
<name>A0A0R1QSC0_9LACO</name>
<protein>
    <recommendedName>
        <fullName evidence="2">DUF5776 domain-containing protein</fullName>
    </recommendedName>
</protein>
<accession>A0A0R1QSC0</accession>
<feature type="compositionally biased region" description="Polar residues" evidence="1">
    <location>
        <begin position="163"/>
        <end position="175"/>
    </location>
</feature>
<feature type="compositionally biased region" description="Pro residues" evidence="1">
    <location>
        <begin position="867"/>
        <end position="891"/>
    </location>
</feature>
<feature type="compositionally biased region" description="Pro residues" evidence="1">
    <location>
        <begin position="409"/>
        <end position="425"/>
    </location>
</feature>
<dbReference type="AlphaFoldDB" id="A0A0R1QSC0"/>
<feature type="compositionally biased region" description="Pro residues" evidence="1">
    <location>
        <begin position="568"/>
        <end position="584"/>
    </location>
</feature>
<feature type="compositionally biased region" description="Pro residues" evidence="1">
    <location>
        <begin position="65"/>
        <end position="75"/>
    </location>
</feature>
<evidence type="ECO:0000259" key="2">
    <source>
        <dbReference type="Pfam" id="PF19087"/>
    </source>
</evidence>
<feature type="compositionally biased region" description="Polar residues" evidence="1">
    <location>
        <begin position="132"/>
        <end position="145"/>
    </location>
</feature>
<feature type="compositionally biased region" description="Pro residues" evidence="1">
    <location>
        <begin position="1"/>
        <end position="16"/>
    </location>
</feature>
<feature type="compositionally biased region" description="Polar residues" evidence="1">
    <location>
        <begin position="76"/>
        <end position="86"/>
    </location>
</feature>
<feature type="compositionally biased region" description="Polar residues" evidence="1">
    <location>
        <begin position="722"/>
        <end position="738"/>
    </location>
</feature>
<feature type="compositionally biased region" description="Polar residues" evidence="1">
    <location>
        <begin position="621"/>
        <end position="641"/>
    </location>
</feature>
<evidence type="ECO:0000313" key="4">
    <source>
        <dbReference type="Proteomes" id="UP000051835"/>
    </source>
</evidence>
<dbReference type="Proteomes" id="UP000051835">
    <property type="component" value="Unassembled WGS sequence"/>
</dbReference>
<feature type="compositionally biased region" description="Polar residues" evidence="1">
    <location>
        <begin position="442"/>
        <end position="455"/>
    </location>
</feature>
<feature type="compositionally biased region" description="Polar residues" evidence="1">
    <location>
        <begin position="289"/>
        <end position="332"/>
    </location>
</feature>
<organism evidence="3 4">
    <name type="scientific">Levilactobacillus spicheri DSM 15429</name>
    <dbReference type="NCBI Taxonomy" id="1423805"/>
    <lineage>
        <taxon>Bacteria</taxon>
        <taxon>Bacillati</taxon>
        <taxon>Bacillota</taxon>
        <taxon>Bacilli</taxon>
        <taxon>Lactobacillales</taxon>
        <taxon>Lactobacillaceae</taxon>
        <taxon>Levilactobacillus</taxon>
    </lineage>
</organism>
<reference evidence="3 4" key="1">
    <citation type="journal article" date="2015" name="Genome Announc.">
        <title>Expanding the biotechnology potential of lactobacilli through comparative genomics of 213 strains and associated genera.</title>
        <authorList>
            <person name="Sun Z."/>
            <person name="Harris H.M."/>
            <person name="McCann A."/>
            <person name="Guo C."/>
            <person name="Argimon S."/>
            <person name="Zhang W."/>
            <person name="Yang X."/>
            <person name="Jeffery I.B."/>
            <person name="Cooney J.C."/>
            <person name="Kagawa T.F."/>
            <person name="Liu W."/>
            <person name="Song Y."/>
            <person name="Salvetti E."/>
            <person name="Wrobel A."/>
            <person name="Rasinkangas P."/>
            <person name="Parkhill J."/>
            <person name="Rea M.C."/>
            <person name="O'Sullivan O."/>
            <person name="Ritari J."/>
            <person name="Douillard F.P."/>
            <person name="Paul Ross R."/>
            <person name="Yang R."/>
            <person name="Briner A.E."/>
            <person name="Felis G.E."/>
            <person name="de Vos W.M."/>
            <person name="Barrangou R."/>
            <person name="Klaenhammer T.R."/>
            <person name="Caufield P.W."/>
            <person name="Cui Y."/>
            <person name="Zhang H."/>
            <person name="O'Toole P.W."/>
        </authorList>
    </citation>
    <scope>NUCLEOTIDE SEQUENCE [LARGE SCALE GENOMIC DNA]</scope>
    <source>
        <strain evidence="3 4">DSM 15429</strain>
    </source>
</reference>
<feature type="compositionally biased region" description="Low complexity" evidence="1">
    <location>
        <begin position="826"/>
        <end position="838"/>
    </location>
</feature>
<dbReference type="InterPro" id="IPR044081">
    <property type="entry name" value="DUF5776"/>
</dbReference>
<dbReference type="Pfam" id="PF19087">
    <property type="entry name" value="DUF5776"/>
    <property type="match status" value="1"/>
</dbReference>
<feature type="compositionally biased region" description="Polar residues" evidence="1">
    <location>
        <begin position="685"/>
        <end position="710"/>
    </location>
</feature>
<feature type="compositionally biased region" description="Polar residues" evidence="1">
    <location>
        <begin position="189"/>
        <end position="208"/>
    </location>
</feature>
<evidence type="ECO:0000313" key="3">
    <source>
        <dbReference type="EMBL" id="KRL47487.1"/>
    </source>
</evidence>